<sequence length="308" mass="33460">MFRHHPILYRQVKADALWQWKQAPVRHIACSTGSNILVLWDVELAHDDEDEGRKRDEDDGKHGIVQMPETKLLTIATHPLLQCIVYHLSSIHPGTKGRETPSVRVDERQWMGKVDLIHLGNQSRHIARGFPPHHPTHAPNHPYHPTLQSTTLHPGNETASHRLPRRVTKKLTPTEVLRTVFPRDDRKQLYIASARSRSSLGRGVGMGTPWIYAISLICAGDLNLGTAAVVAVCLVKGRRVPRRLRLGLDGDADGEPAADVRAGRTAGGGRADGACAGGAAEEDAGDEACGAVVGRAEGERRGAVADGG</sequence>
<name>A0ACB8QEN3_9AGAM</name>
<organism evidence="1 2">
    <name type="scientific">Vararia minispora EC-137</name>
    <dbReference type="NCBI Taxonomy" id="1314806"/>
    <lineage>
        <taxon>Eukaryota</taxon>
        <taxon>Fungi</taxon>
        <taxon>Dikarya</taxon>
        <taxon>Basidiomycota</taxon>
        <taxon>Agaricomycotina</taxon>
        <taxon>Agaricomycetes</taxon>
        <taxon>Russulales</taxon>
        <taxon>Lachnocladiaceae</taxon>
        <taxon>Vararia</taxon>
    </lineage>
</organism>
<gene>
    <name evidence="1" type="ORF">K488DRAFT_72709</name>
</gene>
<dbReference type="EMBL" id="MU273657">
    <property type="protein sequence ID" value="KAI0029766.1"/>
    <property type="molecule type" value="Genomic_DNA"/>
</dbReference>
<comment type="caution">
    <text evidence="1">The sequence shown here is derived from an EMBL/GenBank/DDBJ whole genome shotgun (WGS) entry which is preliminary data.</text>
</comment>
<protein>
    <submittedName>
        <fullName evidence="1">Uncharacterized protein</fullName>
    </submittedName>
</protein>
<reference evidence="1" key="2">
    <citation type="journal article" date="2022" name="New Phytol.">
        <title>Evolutionary transition to the ectomycorrhizal habit in the genomes of a hyperdiverse lineage of mushroom-forming fungi.</title>
        <authorList>
            <person name="Looney B."/>
            <person name="Miyauchi S."/>
            <person name="Morin E."/>
            <person name="Drula E."/>
            <person name="Courty P.E."/>
            <person name="Kohler A."/>
            <person name="Kuo A."/>
            <person name="LaButti K."/>
            <person name="Pangilinan J."/>
            <person name="Lipzen A."/>
            <person name="Riley R."/>
            <person name="Andreopoulos W."/>
            <person name="He G."/>
            <person name="Johnson J."/>
            <person name="Nolan M."/>
            <person name="Tritt A."/>
            <person name="Barry K.W."/>
            <person name="Grigoriev I.V."/>
            <person name="Nagy L.G."/>
            <person name="Hibbett D."/>
            <person name="Henrissat B."/>
            <person name="Matheny P.B."/>
            <person name="Labbe J."/>
            <person name="Martin F.M."/>
        </authorList>
    </citation>
    <scope>NUCLEOTIDE SEQUENCE</scope>
    <source>
        <strain evidence="1">EC-137</strain>
    </source>
</reference>
<dbReference type="Proteomes" id="UP000814128">
    <property type="component" value="Unassembled WGS sequence"/>
</dbReference>
<keyword evidence="2" id="KW-1185">Reference proteome</keyword>
<proteinExistence type="predicted"/>
<evidence type="ECO:0000313" key="1">
    <source>
        <dbReference type="EMBL" id="KAI0029766.1"/>
    </source>
</evidence>
<feature type="non-terminal residue" evidence="1">
    <location>
        <position position="308"/>
    </location>
</feature>
<evidence type="ECO:0000313" key="2">
    <source>
        <dbReference type="Proteomes" id="UP000814128"/>
    </source>
</evidence>
<reference evidence="1" key="1">
    <citation type="submission" date="2021-02" db="EMBL/GenBank/DDBJ databases">
        <authorList>
            <consortium name="DOE Joint Genome Institute"/>
            <person name="Ahrendt S."/>
            <person name="Looney B.P."/>
            <person name="Miyauchi S."/>
            <person name="Morin E."/>
            <person name="Drula E."/>
            <person name="Courty P.E."/>
            <person name="Chicoki N."/>
            <person name="Fauchery L."/>
            <person name="Kohler A."/>
            <person name="Kuo A."/>
            <person name="Labutti K."/>
            <person name="Pangilinan J."/>
            <person name="Lipzen A."/>
            <person name="Riley R."/>
            <person name="Andreopoulos W."/>
            <person name="He G."/>
            <person name="Johnson J."/>
            <person name="Barry K.W."/>
            <person name="Grigoriev I.V."/>
            <person name="Nagy L."/>
            <person name="Hibbett D."/>
            <person name="Henrissat B."/>
            <person name="Matheny P.B."/>
            <person name="Labbe J."/>
            <person name="Martin F."/>
        </authorList>
    </citation>
    <scope>NUCLEOTIDE SEQUENCE</scope>
    <source>
        <strain evidence="1">EC-137</strain>
    </source>
</reference>
<accession>A0ACB8QEN3</accession>